<dbReference type="EMBL" id="PEIK01000003">
    <property type="protein sequence ID" value="PIH05215.1"/>
    <property type="molecule type" value="Genomic_DNA"/>
</dbReference>
<gene>
    <name evidence="2" type="ORF">CS538_05140</name>
</gene>
<dbReference type="RefSeq" id="WP_099838453.1">
    <property type="nucleotide sequence ID" value="NZ_PEIK01000003.1"/>
</dbReference>
<dbReference type="InterPro" id="IPR010982">
    <property type="entry name" value="Lambda_DNA-bd_dom_sf"/>
</dbReference>
<dbReference type="PROSITE" id="PS50943">
    <property type="entry name" value="HTH_CROC1"/>
    <property type="match status" value="1"/>
</dbReference>
<dbReference type="SMART" id="SM00530">
    <property type="entry name" value="HTH_XRE"/>
    <property type="match status" value="1"/>
</dbReference>
<sequence length="60" mass="6758">MNVKLRRIELGIKQQDLAKQLGIGRSTLLKIEKGNYDNVKIGLAKRIAKALDSTVTELFF</sequence>
<comment type="caution">
    <text evidence="2">The sequence shown here is derived from an EMBL/GenBank/DDBJ whole genome shotgun (WGS) entry which is preliminary data.</text>
</comment>
<protein>
    <submittedName>
        <fullName evidence="2">Transcriptional regulator</fullName>
    </submittedName>
</protein>
<feature type="domain" description="HTH cro/C1-type" evidence="1">
    <location>
        <begin position="3"/>
        <end position="58"/>
    </location>
</feature>
<dbReference type="Gene3D" id="1.10.260.40">
    <property type="entry name" value="lambda repressor-like DNA-binding domains"/>
    <property type="match status" value="1"/>
</dbReference>
<proteinExistence type="predicted"/>
<dbReference type="AlphaFoldDB" id="A0A2G7HJE4"/>
<dbReference type="GO" id="GO:0003677">
    <property type="term" value="F:DNA binding"/>
    <property type="evidence" value="ECO:0007669"/>
    <property type="project" value="InterPro"/>
</dbReference>
<dbReference type="SUPFAM" id="SSF47413">
    <property type="entry name" value="lambda repressor-like DNA-binding domains"/>
    <property type="match status" value="1"/>
</dbReference>
<name>A0A2G7HJE4_9CLOT</name>
<organism evidence="2 3">
    <name type="scientific">Clostridium combesii</name>
    <dbReference type="NCBI Taxonomy" id="39481"/>
    <lineage>
        <taxon>Bacteria</taxon>
        <taxon>Bacillati</taxon>
        <taxon>Bacillota</taxon>
        <taxon>Clostridia</taxon>
        <taxon>Eubacteriales</taxon>
        <taxon>Clostridiaceae</taxon>
        <taxon>Clostridium</taxon>
    </lineage>
</organism>
<evidence type="ECO:0000259" key="1">
    <source>
        <dbReference type="PROSITE" id="PS50943"/>
    </source>
</evidence>
<evidence type="ECO:0000313" key="3">
    <source>
        <dbReference type="Proteomes" id="UP000231322"/>
    </source>
</evidence>
<accession>A0A2G7HJE4</accession>
<evidence type="ECO:0000313" key="2">
    <source>
        <dbReference type="EMBL" id="PIH05215.1"/>
    </source>
</evidence>
<keyword evidence="3" id="KW-1185">Reference proteome</keyword>
<dbReference type="Pfam" id="PF01381">
    <property type="entry name" value="HTH_3"/>
    <property type="match status" value="1"/>
</dbReference>
<reference evidence="2 3" key="1">
    <citation type="submission" date="2017-10" db="EMBL/GenBank/DDBJ databases">
        <title>Reclassification of Eubacterium combesii and discrepancies in the nomenclature of botulinum neurotoxin producing clostridia. Request for an Opinion.</title>
        <authorList>
            <person name="Dobritsa A.P."/>
            <person name="Kutumbaka K.K."/>
            <person name="Samadpour M."/>
        </authorList>
    </citation>
    <scope>NUCLEOTIDE SEQUENCE [LARGE SCALE GENOMIC DNA]</scope>
    <source>
        <strain evidence="2 3">DSM 20696</strain>
    </source>
</reference>
<dbReference type="Proteomes" id="UP000231322">
    <property type="component" value="Unassembled WGS sequence"/>
</dbReference>
<dbReference type="CDD" id="cd00093">
    <property type="entry name" value="HTH_XRE"/>
    <property type="match status" value="1"/>
</dbReference>
<dbReference type="InterPro" id="IPR001387">
    <property type="entry name" value="Cro/C1-type_HTH"/>
</dbReference>